<dbReference type="Proteomes" id="UP000095401">
    <property type="component" value="Chromosome"/>
</dbReference>
<dbReference type="InterPro" id="IPR018163">
    <property type="entry name" value="Thr/Ala-tRNA-synth_IIc_edit"/>
</dbReference>
<evidence type="ECO:0000256" key="3">
    <source>
        <dbReference type="ARBA" id="ARBA00022833"/>
    </source>
</evidence>
<dbReference type="Gene3D" id="2.40.30.130">
    <property type="match status" value="1"/>
</dbReference>
<dbReference type="GO" id="GO:0046872">
    <property type="term" value="F:metal ion binding"/>
    <property type="evidence" value="ECO:0007669"/>
    <property type="project" value="UniProtKB-KW"/>
</dbReference>
<evidence type="ECO:0000259" key="4">
    <source>
        <dbReference type="Pfam" id="PF07973"/>
    </source>
</evidence>
<dbReference type="SUPFAM" id="SSF50447">
    <property type="entry name" value="Translation proteins"/>
    <property type="match status" value="1"/>
</dbReference>
<dbReference type="PANTHER" id="PTHR43462:SF2">
    <property type="entry name" value="THREONYL AND ALANYL TRNA SYNTHETASE SECOND ADDITIONAL DOMAIN-CONTAINING PROTEIN"/>
    <property type="match status" value="1"/>
</dbReference>
<reference evidence="6" key="1">
    <citation type="submission" date="2016-09" db="EMBL/GenBank/DDBJ databases">
        <title>Acidihalobacter prosperus F5.</title>
        <authorList>
            <person name="Khaleque H.N."/>
            <person name="Ramsay J.P."/>
            <person name="Kaksonen A.H."/>
            <person name="Boxall N.J."/>
            <person name="Watkin E.L.J."/>
        </authorList>
    </citation>
    <scope>NUCLEOTIDE SEQUENCE [LARGE SCALE GENOMIC DNA]</scope>
    <source>
        <strain evidence="6">F5</strain>
    </source>
</reference>
<dbReference type="PANTHER" id="PTHR43462">
    <property type="entry name" value="ALANYL-TRNA EDITING PROTEIN"/>
    <property type="match status" value="1"/>
</dbReference>
<evidence type="ECO:0000256" key="2">
    <source>
        <dbReference type="ARBA" id="ARBA00022723"/>
    </source>
</evidence>
<comment type="cofactor">
    <cofactor evidence="1">
        <name>Zn(2+)</name>
        <dbReference type="ChEBI" id="CHEBI:29105"/>
    </cofactor>
</comment>
<dbReference type="Gene3D" id="3.30.980.10">
    <property type="entry name" value="Threonyl-trna Synthetase, Chain A, domain 2"/>
    <property type="match status" value="1"/>
</dbReference>
<dbReference type="GO" id="GO:0005524">
    <property type="term" value="F:ATP binding"/>
    <property type="evidence" value="ECO:0007669"/>
    <property type="project" value="InterPro"/>
</dbReference>
<keyword evidence="3" id="KW-0862">Zinc</keyword>
<evidence type="ECO:0000313" key="5">
    <source>
        <dbReference type="EMBL" id="AOU99803.1"/>
    </source>
</evidence>
<sequence>MTLRKYFLSDQSASSARVLSCSGNDGAYRIILRETLFHPQGGGQPADQGWIADARIQHVTQEQDVIIHHAETPVTPGNVETRIDEVLRHLHSRLHSAGHLIGNLGALLGWRPIKANHAQDKASVTFKAGDHAQTLDETALQERLHGLVRQNLPRQVVVDADGFRTIGFGGLQPFPCGGTHVTSTGEIGEIVLRGIKHSKGSTTIAYDVRA</sequence>
<protein>
    <recommendedName>
        <fullName evidence="4">Threonyl/alanyl tRNA synthetase SAD domain-containing protein</fullName>
    </recommendedName>
</protein>
<proteinExistence type="predicted"/>
<dbReference type="GO" id="GO:0004812">
    <property type="term" value="F:aminoacyl-tRNA ligase activity"/>
    <property type="evidence" value="ECO:0007669"/>
    <property type="project" value="InterPro"/>
</dbReference>
<dbReference type="GO" id="GO:0043039">
    <property type="term" value="P:tRNA aminoacylation"/>
    <property type="evidence" value="ECO:0007669"/>
    <property type="project" value="InterPro"/>
</dbReference>
<name>A0A1D8ITP8_9GAMM</name>
<feature type="domain" description="Threonyl/alanyl tRNA synthetase SAD" evidence="4">
    <location>
        <begin position="175"/>
        <end position="193"/>
    </location>
</feature>
<gene>
    <name evidence="5" type="ORF">BI364_15505</name>
</gene>
<dbReference type="InterPro" id="IPR009000">
    <property type="entry name" value="Transl_B-barrel_sf"/>
</dbReference>
<evidence type="ECO:0000313" key="6">
    <source>
        <dbReference type="Proteomes" id="UP000095401"/>
    </source>
</evidence>
<dbReference type="AlphaFoldDB" id="A0A1D8ITP8"/>
<dbReference type="InterPro" id="IPR012947">
    <property type="entry name" value="tRNA_SAD"/>
</dbReference>
<accession>A0A1D8ITP8</accession>
<dbReference type="KEGG" id="aprs:BI364_15505"/>
<dbReference type="InterPro" id="IPR051335">
    <property type="entry name" value="Alanyl-tRNA_Editing_Enzymes"/>
</dbReference>
<dbReference type="SUPFAM" id="SSF55186">
    <property type="entry name" value="ThrRS/AlaRS common domain"/>
    <property type="match status" value="1"/>
</dbReference>
<evidence type="ECO:0000256" key="1">
    <source>
        <dbReference type="ARBA" id="ARBA00001947"/>
    </source>
</evidence>
<dbReference type="EMBL" id="CP017415">
    <property type="protein sequence ID" value="AOU99803.1"/>
    <property type="molecule type" value="Genomic_DNA"/>
</dbReference>
<dbReference type="Pfam" id="PF07973">
    <property type="entry name" value="tRNA_SAD"/>
    <property type="match status" value="1"/>
</dbReference>
<dbReference type="RefSeq" id="WP_070080142.1">
    <property type="nucleotide sequence ID" value="NZ_CP017415.1"/>
</dbReference>
<keyword evidence="2" id="KW-0479">Metal-binding</keyword>
<keyword evidence="6" id="KW-1185">Reference proteome</keyword>
<organism evidence="5 6">
    <name type="scientific">Acidihalobacter yilgarnensis</name>
    <dbReference type="NCBI Taxonomy" id="2819280"/>
    <lineage>
        <taxon>Bacteria</taxon>
        <taxon>Pseudomonadati</taxon>
        <taxon>Pseudomonadota</taxon>
        <taxon>Gammaproteobacteria</taxon>
        <taxon>Chromatiales</taxon>
        <taxon>Ectothiorhodospiraceae</taxon>
        <taxon>Acidihalobacter</taxon>
    </lineage>
</organism>